<name>A0A7S4JV51_9STRA</name>
<evidence type="ECO:0000313" key="3">
    <source>
        <dbReference type="EMBL" id="CAE2274369.1"/>
    </source>
</evidence>
<keyword evidence="2" id="KW-0812">Transmembrane</keyword>
<sequence length="136" mass="15368">MSLSRIVQFSRDNFAAFATASIGASMLAGWACLSFVERGKGISDCGDRLEGNTMSRDEAVVRAMVENARNSTWRENLENAASAQERFALPGREDLWTGEEKHPDFINKIVQRSDEMMNEDRKRRRRTGSYSRAEGE</sequence>
<keyword evidence="2" id="KW-1133">Transmembrane helix</keyword>
<keyword evidence="2" id="KW-0472">Membrane</keyword>
<dbReference type="EMBL" id="HBKQ01049139">
    <property type="protein sequence ID" value="CAE2274369.1"/>
    <property type="molecule type" value="Transcribed_RNA"/>
</dbReference>
<organism evidence="3">
    <name type="scientific">Odontella aurita</name>
    <dbReference type="NCBI Taxonomy" id="265563"/>
    <lineage>
        <taxon>Eukaryota</taxon>
        <taxon>Sar</taxon>
        <taxon>Stramenopiles</taxon>
        <taxon>Ochrophyta</taxon>
        <taxon>Bacillariophyta</taxon>
        <taxon>Mediophyceae</taxon>
        <taxon>Biddulphiophycidae</taxon>
        <taxon>Eupodiscales</taxon>
        <taxon>Odontellaceae</taxon>
        <taxon>Odontella</taxon>
    </lineage>
</organism>
<proteinExistence type="predicted"/>
<evidence type="ECO:0000256" key="2">
    <source>
        <dbReference type="SAM" id="Phobius"/>
    </source>
</evidence>
<reference evidence="3" key="1">
    <citation type="submission" date="2021-01" db="EMBL/GenBank/DDBJ databases">
        <authorList>
            <person name="Corre E."/>
            <person name="Pelletier E."/>
            <person name="Niang G."/>
            <person name="Scheremetjew M."/>
            <person name="Finn R."/>
            <person name="Kale V."/>
            <person name="Holt S."/>
            <person name="Cochrane G."/>
            <person name="Meng A."/>
            <person name="Brown T."/>
            <person name="Cohen L."/>
        </authorList>
    </citation>
    <scope>NUCLEOTIDE SEQUENCE</scope>
    <source>
        <strain evidence="3">Isolate 1302-5</strain>
    </source>
</reference>
<protein>
    <submittedName>
        <fullName evidence="3">Uncharacterized protein</fullName>
    </submittedName>
</protein>
<evidence type="ECO:0000256" key="1">
    <source>
        <dbReference type="SAM" id="MobiDB-lite"/>
    </source>
</evidence>
<dbReference type="AlphaFoldDB" id="A0A7S4JV51"/>
<feature type="region of interest" description="Disordered" evidence="1">
    <location>
        <begin position="110"/>
        <end position="136"/>
    </location>
</feature>
<feature type="transmembrane region" description="Helical" evidence="2">
    <location>
        <begin position="14"/>
        <end position="33"/>
    </location>
</feature>
<feature type="compositionally biased region" description="Basic and acidic residues" evidence="1">
    <location>
        <begin position="110"/>
        <end position="121"/>
    </location>
</feature>
<accession>A0A7S4JV51</accession>
<gene>
    <name evidence="3" type="ORF">OAUR00152_LOCUS33949</name>
</gene>